<organism evidence="4 5">
    <name type="scientific">Botrimarina colliarenosi</name>
    <dbReference type="NCBI Taxonomy" id="2528001"/>
    <lineage>
        <taxon>Bacteria</taxon>
        <taxon>Pseudomonadati</taxon>
        <taxon>Planctomycetota</taxon>
        <taxon>Planctomycetia</taxon>
        <taxon>Pirellulales</taxon>
        <taxon>Lacipirellulaceae</taxon>
        <taxon>Botrimarina</taxon>
    </lineage>
</organism>
<sequence length="346" mass="35654">MNPPPIPARNGPPPLPLDEEESFPTTKVVVIVSVIIAFLILLLLAWLLADHLSGVGRGGTGAGTGTVAGNGGDGGDGGSGSGAGGGGGSGKDAEDDGAGDGASAKNDGSGSAAPEDDGESRGDDLERVDSSKSSGSAGGEADSQSSEDLEPIPLKKNGSDQNAFFVTPSPQAATPSGPARAGEEAGSAEFFGASAEGNRFAYVIDVSGSMAGERFEKAREELLKSIKRLKKSQSVYVVFYNDQTFVQPRDKLCVATQKMKNALKEWIALATPQGGTDPLEAITRSVSKHPDAVFVLSDGEFGNMVVDQVTAANKDRVPIHTIGFRTSATTLQELAERNRGTFSRVD</sequence>
<evidence type="ECO:0000256" key="1">
    <source>
        <dbReference type="SAM" id="MobiDB-lite"/>
    </source>
</evidence>
<dbReference type="SUPFAM" id="SSF53300">
    <property type="entry name" value="vWA-like"/>
    <property type="match status" value="1"/>
</dbReference>
<name>A0A5C6AK90_9BACT</name>
<feature type="compositionally biased region" description="Gly residues" evidence="1">
    <location>
        <begin position="66"/>
        <end position="90"/>
    </location>
</feature>
<feature type="region of interest" description="Disordered" evidence="1">
    <location>
        <begin position="66"/>
        <end position="185"/>
    </location>
</feature>
<dbReference type="PANTHER" id="PTHR45737">
    <property type="entry name" value="VON WILLEBRAND FACTOR A DOMAIN-CONTAINING PROTEIN 5A"/>
    <property type="match status" value="1"/>
</dbReference>
<feature type="transmembrane region" description="Helical" evidence="2">
    <location>
        <begin position="28"/>
        <end position="49"/>
    </location>
</feature>
<keyword evidence="2" id="KW-0472">Membrane</keyword>
<dbReference type="InterPro" id="IPR002035">
    <property type="entry name" value="VWF_A"/>
</dbReference>
<feature type="compositionally biased region" description="Basic and acidic residues" evidence="1">
    <location>
        <begin position="119"/>
        <end position="130"/>
    </location>
</feature>
<feature type="compositionally biased region" description="Low complexity" evidence="1">
    <location>
        <begin position="101"/>
        <end position="113"/>
    </location>
</feature>
<dbReference type="PANTHER" id="PTHR45737:SF6">
    <property type="entry name" value="VON WILLEBRAND FACTOR A DOMAIN-CONTAINING PROTEIN 5A"/>
    <property type="match status" value="1"/>
</dbReference>
<reference evidence="4 5" key="1">
    <citation type="submission" date="2019-02" db="EMBL/GenBank/DDBJ databases">
        <title>Deep-cultivation of Planctomycetes and their phenomic and genomic characterization uncovers novel biology.</title>
        <authorList>
            <person name="Wiegand S."/>
            <person name="Jogler M."/>
            <person name="Boedeker C."/>
            <person name="Pinto D."/>
            <person name="Vollmers J."/>
            <person name="Rivas-Marin E."/>
            <person name="Kohn T."/>
            <person name="Peeters S.H."/>
            <person name="Heuer A."/>
            <person name="Rast P."/>
            <person name="Oberbeckmann S."/>
            <person name="Bunk B."/>
            <person name="Jeske O."/>
            <person name="Meyerdierks A."/>
            <person name="Storesund J.E."/>
            <person name="Kallscheuer N."/>
            <person name="Luecker S."/>
            <person name="Lage O.M."/>
            <person name="Pohl T."/>
            <person name="Merkel B.J."/>
            <person name="Hornburger P."/>
            <person name="Mueller R.-W."/>
            <person name="Bruemmer F."/>
            <person name="Labrenz M."/>
            <person name="Spormann A.M."/>
            <person name="Op Den Camp H."/>
            <person name="Overmann J."/>
            <person name="Amann R."/>
            <person name="Jetten M.S.M."/>
            <person name="Mascher T."/>
            <person name="Medema M.H."/>
            <person name="Devos D.P."/>
            <person name="Kaster A.-K."/>
            <person name="Ovreas L."/>
            <person name="Rohde M."/>
            <person name="Galperin M.Y."/>
            <person name="Jogler C."/>
        </authorList>
    </citation>
    <scope>NUCLEOTIDE SEQUENCE [LARGE SCALE GENOMIC DNA]</scope>
    <source>
        <strain evidence="4 5">Pla108</strain>
    </source>
</reference>
<dbReference type="Proteomes" id="UP000317421">
    <property type="component" value="Unassembled WGS sequence"/>
</dbReference>
<gene>
    <name evidence="4" type="ORF">Pla108_14040</name>
</gene>
<keyword evidence="2" id="KW-0812">Transmembrane</keyword>
<feature type="compositionally biased region" description="Polar residues" evidence="1">
    <location>
        <begin position="159"/>
        <end position="174"/>
    </location>
</feature>
<keyword evidence="5" id="KW-1185">Reference proteome</keyword>
<dbReference type="PROSITE" id="PS50234">
    <property type="entry name" value="VWFA"/>
    <property type="match status" value="1"/>
</dbReference>
<comment type="caution">
    <text evidence="4">The sequence shown here is derived from an EMBL/GenBank/DDBJ whole genome shotgun (WGS) entry which is preliminary data.</text>
</comment>
<evidence type="ECO:0000313" key="4">
    <source>
        <dbReference type="EMBL" id="TWU00453.1"/>
    </source>
</evidence>
<dbReference type="EMBL" id="SJPR01000001">
    <property type="protein sequence ID" value="TWU00453.1"/>
    <property type="molecule type" value="Genomic_DNA"/>
</dbReference>
<dbReference type="AlphaFoldDB" id="A0A5C6AK90"/>
<evidence type="ECO:0000259" key="3">
    <source>
        <dbReference type="PROSITE" id="PS50234"/>
    </source>
</evidence>
<feature type="compositionally biased region" description="Low complexity" evidence="1">
    <location>
        <begin position="131"/>
        <end position="144"/>
    </location>
</feature>
<proteinExistence type="predicted"/>
<accession>A0A5C6AK90</accession>
<evidence type="ECO:0000256" key="2">
    <source>
        <dbReference type="SAM" id="Phobius"/>
    </source>
</evidence>
<dbReference type="RefSeq" id="WP_197526306.1">
    <property type="nucleotide sequence ID" value="NZ_SJPR01000001.1"/>
</dbReference>
<dbReference type="InterPro" id="IPR036465">
    <property type="entry name" value="vWFA_dom_sf"/>
</dbReference>
<keyword evidence="2" id="KW-1133">Transmembrane helix</keyword>
<evidence type="ECO:0000313" key="5">
    <source>
        <dbReference type="Proteomes" id="UP000317421"/>
    </source>
</evidence>
<protein>
    <submittedName>
        <fullName evidence="4">von Willebrand factor type A domain protein</fullName>
    </submittedName>
</protein>
<dbReference type="Gene3D" id="3.40.50.410">
    <property type="entry name" value="von Willebrand factor, type A domain"/>
    <property type="match status" value="1"/>
</dbReference>
<dbReference type="Pfam" id="PF13768">
    <property type="entry name" value="VWA_3"/>
    <property type="match status" value="1"/>
</dbReference>
<feature type="domain" description="VWFA" evidence="3">
    <location>
        <begin position="199"/>
        <end position="346"/>
    </location>
</feature>